<dbReference type="Gene3D" id="3.40.190.10">
    <property type="entry name" value="Periplasmic binding protein-like II"/>
    <property type="match status" value="2"/>
</dbReference>
<keyword evidence="3 5" id="KW-0732">Signal</keyword>
<proteinExistence type="inferred from homology"/>
<keyword evidence="2" id="KW-0813">Transport</keyword>
<dbReference type="EMBL" id="UIGI01000001">
    <property type="protein sequence ID" value="SUW63534.1"/>
    <property type="molecule type" value="Genomic_DNA"/>
</dbReference>
<protein>
    <submittedName>
        <fullName evidence="7">Glutamate/aspartate periplasmic-binding protein</fullName>
    </submittedName>
</protein>
<sequence>MFSHLTYCKSIGAFLLAGMVLFSENAIADSVLDKILNTHNIRLAWVDNTKPISWLSNGKPAGMAIDICLDVVENLKHRYKTNINVTWVKVTTAARFQVIANNRAEILCAVAANTGQRDKLVAFSTPWLYTKMNYLTKKADNISNKEMLAGHTVGVISGGTSAIVLAKMNQQFNYSISVKLVRDFNEGFSLLADDHITAFVTDDIIIRGKLVDIPDREKYQMSPEGFGETLSYGLVVAKDAYNMKDIINEDIKAMFTSGRFDKLYNKWFMSPVSPSGGSVQQPMSEKLLEQENRLLSTQDNSAQQQR</sequence>
<feature type="region of interest" description="Disordered" evidence="4">
    <location>
        <begin position="275"/>
        <end position="306"/>
    </location>
</feature>
<comment type="similarity">
    <text evidence="1">Belongs to the bacterial solute-binding protein 3 family.</text>
</comment>
<dbReference type="PANTHER" id="PTHR30085:SF2">
    <property type="entry name" value="GLUTAMATE_ASPARTATE IMPORT SOLUTE-BINDING PROTEIN"/>
    <property type="match status" value="1"/>
</dbReference>
<feature type="compositionally biased region" description="Polar residues" evidence="4">
    <location>
        <begin position="293"/>
        <end position="306"/>
    </location>
</feature>
<dbReference type="GO" id="GO:0030288">
    <property type="term" value="C:outer membrane-bounded periplasmic space"/>
    <property type="evidence" value="ECO:0007669"/>
    <property type="project" value="TreeGrafter"/>
</dbReference>
<dbReference type="Pfam" id="PF00497">
    <property type="entry name" value="SBP_bac_3"/>
    <property type="match status" value="1"/>
</dbReference>
<dbReference type="AlphaFoldDB" id="A0A381C6K4"/>
<evidence type="ECO:0000256" key="1">
    <source>
        <dbReference type="ARBA" id="ARBA00010333"/>
    </source>
</evidence>
<feature type="domain" description="Solute-binding protein family 3/N-terminal" evidence="6">
    <location>
        <begin position="40"/>
        <end position="271"/>
    </location>
</feature>
<evidence type="ECO:0000256" key="5">
    <source>
        <dbReference type="SAM" id="SignalP"/>
    </source>
</evidence>
<evidence type="ECO:0000256" key="2">
    <source>
        <dbReference type="ARBA" id="ARBA00022448"/>
    </source>
</evidence>
<feature type="signal peptide" evidence="5">
    <location>
        <begin position="1"/>
        <end position="28"/>
    </location>
</feature>
<accession>A0A381C6K4</accession>
<dbReference type="GO" id="GO:0006865">
    <property type="term" value="P:amino acid transport"/>
    <property type="evidence" value="ECO:0007669"/>
    <property type="project" value="TreeGrafter"/>
</dbReference>
<evidence type="ECO:0000313" key="8">
    <source>
        <dbReference type="Proteomes" id="UP000255528"/>
    </source>
</evidence>
<evidence type="ECO:0000256" key="4">
    <source>
        <dbReference type="SAM" id="MobiDB-lite"/>
    </source>
</evidence>
<organism evidence="7 8">
    <name type="scientific">Buttiauxella agrestis</name>
    <dbReference type="NCBI Taxonomy" id="82977"/>
    <lineage>
        <taxon>Bacteria</taxon>
        <taxon>Pseudomonadati</taxon>
        <taxon>Pseudomonadota</taxon>
        <taxon>Gammaproteobacteria</taxon>
        <taxon>Enterobacterales</taxon>
        <taxon>Enterobacteriaceae</taxon>
        <taxon>Buttiauxella</taxon>
    </lineage>
</organism>
<evidence type="ECO:0000256" key="3">
    <source>
        <dbReference type="ARBA" id="ARBA00022729"/>
    </source>
</evidence>
<dbReference type="InterPro" id="IPR051455">
    <property type="entry name" value="Bact_solute-bind_prot3"/>
</dbReference>
<feature type="chain" id="PRO_5016846306" evidence="5">
    <location>
        <begin position="29"/>
        <end position="306"/>
    </location>
</feature>
<dbReference type="SUPFAM" id="SSF53850">
    <property type="entry name" value="Periplasmic binding protein-like II"/>
    <property type="match status" value="1"/>
</dbReference>
<name>A0A381C6K4_9ENTR</name>
<dbReference type="SMART" id="SM00062">
    <property type="entry name" value="PBPb"/>
    <property type="match status" value="1"/>
</dbReference>
<evidence type="ECO:0000259" key="6">
    <source>
        <dbReference type="SMART" id="SM00062"/>
    </source>
</evidence>
<dbReference type="PANTHER" id="PTHR30085">
    <property type="entry name" value="AMINO ACID ABC TRANSPORTER PERMEASE"/>
    <property type="match status" value="1"/>
</dbReference>
<evidence type="ECO:0000313" key="7">
    <source>
        <dbReference type="EMBL" id="SUW63534.1"/>
    </source>
</evidence>
<dbReference type="RefSeq" id="WP_115628255.1">
    <property type="nucleotide sequence ID" value="NZ_UIGI01000001.1"/>
</dbReference>
<dbReference type="Proteomes" id="UP000255528">
    <property type="component" value="Unassembled WGS sequence"/>
</dbReference>
<dbReference type="GO" id="GO:0005576">
    <property type="term" value="C:extracellular region"/>
    <property type="evidence" value="ECO:0007669"/>
    <property type="project" value="TreeGrafter"/>
</dbReference>
<dbReference type="InterPro" id="IPR001638">
    <property type="entry name" value="Solute-binding_3/MltF_N"/>
</dbReference>
<reference evidence="7 8" key="1">
    <citation type="submission" date="2018-06" db="EMBL/GenBank/DDBJ databases">
        <authorList>
            <consortium name="Pathogen Informatics"/>
            <person name="Doyle S."/>
        </authorList>
    </citation>
    <scope>NUCLEOTIDE SEQUENCE [LARGE SCALE GENOMIC DNA]</scope>
    <source>
        <strain evidence="7 8">NCTC12119</strain>
    </source>
</reference>
<gene>
    <name evidence="7" type="primary">gltI_3</name>
    <name evidence="7" type="ORF">NCTC12119_02024</name>
</gene>